<evidence type="ECO:0000256" key="1">
    <source>
        <dbReference type="SAM" id="MobiDB-lite"/>
    </source>
</evidence>
<name>A0A9W9ZYM8_9CNID</name>
<keyword evidence="3" id="KW-1185">Reference proteome</keyword>
<dbReference type="AlphaFoldDB" id="A0A9W9ZYM8"/>
<dbReference type="OrthoDB" id="5961042at2759"/>
<dbReference type="EMBL" id="MU825419">
    <property type="protein sequence ID" value="KAJ7390167.1"/>
    <property type="molecule type" value="Genomic_DNA"/>
</dbReference>
<feature type="region of interest" description="Disordered" evidence="1">
    <location>
        <begin position="1"/>
        <end position="33"/>
    </location>
</feature>
<protein>
    <submittedName>
        <fullName evidence="2">Uncharacterized protein</fullName>
    </submittedName>
</protein>
<accession>A0A9W9ZYM8</accession>
<gene>
    <name evidence="2" type="ORF">OS493_026674</name>
</gene>
<organism evidence="2 3">
    <name type="scientific">Desmophyllum pertusum</name>
    <dbReference type="NCBI Taxonomy" id="174260"/>
    <lineage>
        <taxon>Eukaryota</taxon>
        <taxon>Metazoa</taxon>
        <taxon>Cnidaria</taxon>
        <taxon>Anthozoa</taxon>
        <taxon>Hexacorallia</taxon>
        <taxon>Scleractinia</taxon>
        <taxon>Caryophylliina</taxon>
        <taxon>Caryophylliidae</taxon>
        <taxon>Desmophyllum</taxon>
    </lineage>
</organism>
<comment type="caution">
    <text evidence="2">The sequence shown here is derived from an EMBL/GenBank/DDBJ whole genome shotgun (WGS) entry which is preliminary data.</text>
</comment>
<evidence type="ECO:0000313" key="2">
    <source>
        <dbReference type="EMBL" id="KAJ7390167.1"/>
    </source>
</evidence>
<dbReference type="Proteomes" id="UP001163046">
    <property type="component" value="Unassembled WGS sequence"/>
</dbReference>
<proteinExistence type="predicted"/>
<reference evidence="2" key="1">
    <citation type="submission" date="2023-01" db="EMBL/GenBank/DDBJ databases">
        <title>Genome assembly of the deep-sea coral Lophelia pertusa.</title>
        <authorList>
            <person name="Herrera S."/>
            <person name="Cordes E."/>
        </authorList>
    </citation>
    <scope>NUCLEOTIDE SEQUENCE</scope>
    <source>
        <strain evidence="2">USNM1676648</strain>
        <tissue evidence="2">Polyp</tissue>
    </source>
</reference>
<sequence length="321" mass="35574">MANTRPKSLTYSTNTSPYARSMQGRKTTSGYSVAGQRTQSYGYTASRRRPPAIPVRSRIATNQALRPQPLLMAQHLTARAPQRSNVQGPFYTTMTVMGPNQDGGYLMDAHGYPVANGKSAEPLQEKAYGQPKRQRDQFHQQARALIPSRVPVVQPYNRYPYPSPVSYPGQVRAAIQPHFPYQRPNPIVSRARMPARSLSPYWSAFKHVVTSPPNPASLPGQVYYRTAIPQQQANFARTAHGPMRNYGYHGYPQARVGRAVINRKPQPRTLMTSLTAAAARLVVPARTEAYEKSTTAESVWSAAAPQRGAHVVRSNTHPGNI</sequence>
<evidence type="ECO:0000313" key="3">
    <source>
        <dbReference type="Proteomes" id="UP001163046"/>
    </source>
</evidence>